<evidence type="ECO:0000313" key="3">
    <source>
        <dbReference type="EMBL" id="SFS37166.1"/>
    </source>
</evidence>
<dbReference type="Pfam" id="PF14584">
    <property type="entry name" value="DUF4446"/>
    <property type="match status" value="1"/>
</dbReference>
<dbReference type="EMBL" id="FPAA01000001">
    <property type="protein sequence ID" value="SFS37166.1"/>
    <property type="molecule type" value="Genomic_DNA"/>
</dbReference>
<evidence type="ECO:0008006" key="5">
    <source>
        <dbReference type="Google" id="ProtNLM"/>
    </source>
</evidence>
<dbReference type="AlphaFoldDB" id="A0A1I6PAF7"/>
<feature type="transmembrane region" description="Helical" evidence="2">
    <location>
        <begin position="20"/>
        <end position="40"/>
    </location>
</feature>
<organism evidence="3 4">
    <name type="scientific">Marininema halotolerans</name>
    <dbReference type="NCBI Taxonomy" id="1155944"/>
    <lineage>
        <taxon>Bacteria</taxon>
        <taxon>Bacillati</taxon>
        <taxon>Bacillota</taxon>
        <taxon>Bacilli</taxon>
        <taxon>Bacillales</taxon>
        <taxon>Thermoactinomycetaceae</taxon>
        <taxon>Marininema</taxon>
    </lineage>
</organism>
<keyword evidence="4" id="KW-1185">Reference proteome</keyword>
<name>A0A1I6PAF7_9BACL</name>
<feature type="region of interest" description="Disordered" evidence="1">
    <location>
        <begin position="164"/>
        <end position="183"/>
    </location>
</feature>
<keyword evidence="2" id="KW-1133">Transmembrane helix</keyword>
<evidence type="ECO:0000256" key="2">
    <source>
        <dbReference type="SAM" id="Phobius"/>
    </source>
</evidence>
<gene>
    <name evidence="3" type="ORF">SAMN05444972_101463</name>
</gene>
<evidence type="ECO:0000313" key="4">
    <source>
        <dbReference type="Proteomes" id="UP000198660"/>
    </source>
</evidence>
<accession>A0A1I6PAF7</accession>
<protein>
    <recommendedName>
        <fullName evidence="5">DUF4446 domain-containing protein</fullName>
    </recommendedName>
</protein>
<proteinExistence type="predicted"/>
<sequence>MVEMDGLMNELQGVFPEVILAGIGLLVVLGFWMMVLTVQVRRQKRSIQRLESKLGKGEELKSLLESDQIDGDLVIAHLEGIHTRLSKLKGRMGLVRYNAIGERASDLSFSLAFLDENKDGIVISSLSGSQGVSYNYAKPIQQGISSYRLSKEEHEAIAQALQPTIEMEDGDNASPHPMEVIQK</sequence>
<evidence type="ECO:0000256" key="1">
    <source>
        <dbReference type="SAM" id="MobiDB-lite"/>
    </source>
</evidence>
<reference evidence="4" key="1">
    <citation type="submission" date="2016-10" db="EMBL/GenBank/DDBJ databases">
        <authorList>
            <person name="Varghese N."/>
            <person name="Submissions S."/>
        </authorList>
    </citation>
    <scope>NUCLEOTIDE SEQUENCE [LARGE SCALE GENOMIC DNA]</scope>
    <source>
        <strain evidence="4">DSM 45789</strain>
    </source>
</reference>
<keyword evidence="2" id="KW-0472">Membrane</keyword>
<dbReference type="InterPro" id="IPR027981">
    <property type="entry name" value="DUF4446"/>
</dbReference>
<dbReference type="Proteomes" id="UP000198660">
    <property type="component" value="Unassembled WGS sequence"/>
</dbReference>
<keyword evidence="2" id="KW-0812">Transmembrane</keyword>